<sequence length="393" mass="45853">MRVLYISSLIFKKASSASIRNVSLINGMIENGHEVDVLTIKYPDEYQDSYLVNNLSDDVNVYCSELKILNRYLNNKVKNGDVKKRTNTFDFAKGIIKTLYFFPDTDKEWIHSYNKDFIERKYDIIISSSDTKTAHFIALELKKKGKCDKWYQIWGDPWKDDININKINKFRASRKESFFIKKADKVFYVSLPTTQIMKSKFMQMSSKINFLGRSYLNKCYGGDIGSQNEWILTYTGSISRNRNILCLIQKIQVYNNENSKQIRLRIYGHVYKDILDEINKYSFIDLKGSVDFSNIQNVYQNSDVLIFTDNGSNTSQIPGKLYDYFGTDRPILALVDDINSSVSKFIISTGRCIIKENRFDKIEFDFLNNLEKKYVVKEFSGSSTARRIFEKNE</sequence>
<proteinExistence type="predicted"/>
<dbReference type="GO" id="GO:0016740">
    <property type="term" value="F:transferase activity"/>
    <property type="evidence" value="ECO:0007669"/>
    <property type="project" value="UniProtKB-KW"/>
</dbReference>
<reference evidence="1 2" key="1">
    <citation type="submission" date="2014-10" db="EMBL/GenBank/DDBJ databases">
        <title>Genome sequence of Clostridium aceticum DSM 1496.</title>
        <authorList>
            <person name="Poehlein A."/>
            <person name="Schiel-Bengelsdorf B."/>
            <person name="Gottschalk G."/>
            <person name="Duerre P."/>
            <person name="Daniel R."/>
        </authorList>
    </citation>
    <scope>NUCLEOTIDE SEQUENCE [LARGE SCALE GENOMIC DNA]</scope>
    <source>
        <strain evidence="1 2">DSM 1496</strain>
    </source>
</reference>
<evidence type="ECO:0000313" key="1">
    <source>
        <dbReference type="EMBL" id="AKL93660.1"/>
    </source>
</evidence>
<dbReference type="STRING" id="84022.CACET_c01420"/>
<name>A0A0D8IAB5_9CLOT</name>
<dbReference type="Gene3D" id="3.40.50.2000">
    <property type="entry name" value="Glycogen Phosphorylase B"/>
    <property type="match status" value="1"/>
</dbReference>
<dbReference type="PATRIC" id="fig|84022.5.peg.4009"/>
<keyword evidence="2" id="KW-1185">Reference proteome</keyword>
<dbReference type="KEGG" id="cace:CACET_c01420"/>
<dbReference type="RefSeq" id="WP_044824647.1">
    <property type="nucleotide sequence ID" value="NZ_CP009687.1"/>
</dbReference>
<dbReference type="Proteomes" id="UP000035704">
    <property type="component" value="Chromosome"/>
</dbReference>
<dbReference type="EMBL" id="CP009687">
    <property type="protein sequence ID" value="AKL93660.1"/>
    <property type="molecule type" value="Genomic_DNA"/>
</dbReference>
<dbReference type="AlphaFoldDB" id="A0A0D8IAB5"/>
<protein>
    <submittedName>
        <fullName evidence="1">Putative glycosyltransferase</fullName>
    </submittedName>
</protein>
<organism evidence="1 2">
    <name type="scientific">Clostridium aceticum</name>
    <dbReference type="NCBI Taxonomy" id="84022"/>
    <lineage>
        <taxon>Bacteria</taxon>
        <taxon>Bacillati</taxon>
        <taxon>Bacillota</taxon>
        <taxon>Clostridia</taxon>
        <taxon>Eubacteriales</taxon>
        <taxon>Clostridiaceae</taxon>
        <taxon>Clostridium</taxon>
    </lineage>
</organism>
<accession>A0A0D8IAB5</accession>
<evidence type="ECO:0000313" key="2">
    <source>
        <dbReference type="Proteomes" id="UP000035704"/>
    </source>
</evidence>
<gene>
    <name evidence="1" type="ORF">CACET_c01420</name>
</gene>
<dbReference type="SUPFAM" id="SSF53756">
    <property type="entry name" value="UDP-Glycosyltransferase/glycogen phosphorylase"/>
    <property type="match status" value="1"/>
</dbReference>
<keyword evidence="1" id="KW-0808">Transferase</keyword>
<dbReference type="OrthoDB" id="9794575at2"/>